<evidence type="ECO:0000256" key="1">
    <source>
        <dbReference type="SAM" id="MobiDB-lite"/>
    </source>
</evidence>
<feature type="compositionally biased region" description="Polar residues" evidence="1">
    <location>
        <begin position="89"/>
        <end position="98"/>
    </location>
</feature>
<sequence>MADRSKFDFIGSIPEARLCDIPTSSKILKIHCTLTPSGPRPLTNEFQAILAEADKPKKGGKGSKKPVKTDSTKEGPSAATKPPSHKQKAPNTSTTAPKRNSETESEIRIEEDPPVHNEDDEPICTEEQEQVRTEREVTPSINDFVPFPPPSPKTTTSVPITISPLPIVSSQPPITISVSIPIFTDSTIPPQPSFAPECSVNVSDMGANTSGILERVAKDHIANISSVSKAIFNSVAICKETNEKVDKLITNTRVFIYEYQVTYNNNTSITNKPIQNVGAMFKAEKETFFELHTEFKCDHEAFQASVDVRLTKL</sequence>
<accession>A0AA35Y363</accession>
<name>A0AA35Y363_LACSI</name>
<evidence type="ECO:0000313" key="3">
    <source>
        <dbReference type="Proteomes" id="UP001177003"/>
    </source>
</evidence>
<organism evidence="2 3">
    <name type="scientific">Lactuca saligna</name>
    <name type="common">Willowleaf lettuce</name>
    <dbReference type="NCBI Taxonomy" id="75948"/>
    <lineage>
        <taxon>Eukaryota</taxon>
        <taxon>Viridiplantae</taxon>
        <taxon>Streptophyta</taxon>
        <taxon>Embryophyta</taxon>
        <taxon>Tracheophyta</taxon>
        <taxon>Spermatophyta</taxon>
        <taxon>Magnoliopsida</taxon>
        <taxon>eudicotyledons</taxon>
        <taxon>Gunneridae</taxon>
        <taxon>Pentapetalae</taxon>
        <taxon>asterids</taxon>
        <taxon>campanulids</taxon>
        <taxon>Asterales</taxon>
        <taxon>Asteraceae</taxon>
        <taxon>Cichorioideae</taxon>
        <taxon>Cichorieae</taxon>
        <taxon>Lactucinae</taxon>
        <taxon>Lactuca</taxon>
    </lineage>
</organism>
<proteinExistence type="predicted"/>
<dbReference type="Proteomes" id="UP001177003">
    <property type="component" value="Chromosome 0"/>
</dbReference>
<feature type="region of interest" description="Disordered" evidence="1">
    <location>
        <begin position="33"/>
        <end position="156"/>
    </location>
</feature>
<dbReference type="EMBL" id="OX465086">
    <property type="protein sequence ID" value="CAI9265409.1"/>
    <property type="molecule type" value="Genomic_DNA"/>
</dbReference>
<gene>
    <name evidence="2" type="ORF">LSALG_LOCUS6017</name>
</gene>
<protein>
    <submittedName>
        <fullName evidence="2">Uncharacterized protein</fullName>
    </submittedName>
</protein>
<feature type="compositionally biased region" description="Acidic residues" evidence="1">
    <location>
        <begin position="118"/>
        <end position="128"/>
    </location>
</feature>
<dbReference type="AlphaFoldDB" id="A0AA35Y363"/>
<reference evidence="2" key="1">
    <citation type="submission" date="2023-04" db="EMBL/GenBank/DDBJ databases">
        <authorList>
            <person name="Vijverberg K."/>
            <person name="Xiong W."/>
            <person name="Schranz E."/>
        </authorList>
    </citation>
    <scope>NUCLEOTIDE SEQUENCE</scope>
</reference>
<keyword evidence="3" id="KW-1185">Reference proteome</keyword>
<feature type="compositionally biased region" description="Basic and acidic residues" evidence="1">
    <location>
        <begin position="99"/>
        <end position="117"/>
    </location>
</feature>
<evidence type="ECO:0000313" key="2">
    <source>
        <dbReference type="EMBL" id="CAI9265409.1"/>
    </source>
</evidence>